<feature type="domain" description="HMA" evidence="2">
    <location>
        <begin position="51"/>
        <end position="118"/>
    </location>
</feature>
<dbReference type="OrthoDB" id="1178902at2"/>
<name>A0A1H3FXP9_9FLAO</name>
<evidence type="ECO:0000256" key="1">
    <source>
        <dbReference type="ARBA" id="ARBA00022723"/>
    </source>
</evidence>
<protein>
    <submittedName>
        <fullName evidence="3">Copper chaperone CopZ</fullName>
    </submittedName>
</protein>
<dbReference type="Pfam" id="PF00403">
    <property type="entry name" value="HMA"/>
    <property type="match status" value="1"/>
</dbReference>
<evidence type="ECO:0000313" key="4">
    <source>
        <dbReference type="Proteomes" id="UP000198569"/>
    </source>
</evidence>
<reference evidence="4" key="1">
    <citation type="submission" date="2016-10" db="EMBL/GenBank/DDBJ databases">
        <authorList>
            <person name="Varghese N."/>
            <person name="Submissions S."/>
        </authorList>
    </citation>
    <scope>NUCLEOTIDE SEQUENCE [LARGE SCALE GENOMIC DNA]</scope>
    <source>
        <strain evidence="4">DSM 15718</strain>
    </source>
</reference>
<dbReference type="Gene3D" id="3.30.70.100">
    <property type="match status" value="1"/>
</dbReference>
<keyword evidence="1" id="KW-0479">Metal-binding</keyword>
<dbReference type="PROSITE" id="PS50846">
    <property type="entry name" value="HMA_2"/>
    <property type="match status" value="1"/>
</dbReference>
<dbReference type="EMBL" id="FNMV01000019">
    <property type="protein sequence ID" value="SDX95710.1"/>
    <property type="molecule type" value="Genomic_DNA"/>
</dbReference>
<dbReference type="GO" id="GO:0046872">
    <property type="term" value="F:metal ion binding"/>
    <property type="evidence" value="ECO:0007669"/>
    <property type="project" value="UniProtKB-KW"/>
</dbReference>
<dbReference type="CDD" id="cd00371">
    <property type="entry name" value="HMA"/>
    <property type="match status" value="1"/>
</dbReference>
<dbReference type="SUPFAM" id="SSF55008">
    <property type="entry name" value="HMA, heavy metal-associated domain"/>
    <property type="match status" value="1"/>
</dbReference>
<keyword evidence="4" id="KW-1185">Reference proteome</keyword>
<proteinExistence type="predicted"/>
<dbReference type="STRING" id="229203.SAMN05444338_11939"/>
<gene>
    <name evidence="3" type="ORF">SAMN05444338_11939</name>
</gene>
<dbReference type="AlphaFoldDB" id="A0A1H3FXP9"/>
<dbReference type="InterPro" id="IPR006121">
    <property type="entry name" value="HMA_dom"/>
</dbReference>
<dbReference type="RefSeq" id="WP_091435036.1">
    <property type="nucleotide sequence ID" value="NZ_FNMV01000019.1"/>
</dbReference>
<evidence type="ECO:0000313" key="3">
    <source>
        <dbReference type="EMBL" id="SDX95710.1"/>
    </source>
</evidence>
<evidence type="ECO:0000259" key="2">
    <source>
        <dbReference type="PROSITE" id="PS50846"/>
    </source>
</evidence>
<dbReference type="Proteomes" id="UP000198569">
    <property type="component" value="Unassembled WGS sequence"/>
</dbReference>
<dbReference type="FunFam" id="3.30.70.100:FF:000001">
    <property type="entry name" value="ATPase copper transporting beta"/>
    <property type="match status" value="1"/>
</dbReference>
<organism evidence="3 4">
    <name type="scientific">Flavobacterium degerlachei</name>
    <dbReference type="NCBI Taxonomy" id="229203"/>
    <lineage>
        <taxon>Bacteria</taxon>
        <taxon>Pseudomonadati</taxon>
        <taxon>Bacteroidota</taxon>
        <taxon>Flavobacteriia</taxon>
        <taxon>Flavobacteriales</taxon>
        <taxon>Flavobacteriaceae</taxon>
        <taxon>Flavobacterium</taxon>
    </lineage>
</organism>
<sequence length="126" mass="13507">MNFTKSIATLAVTALLFVSCKNNTEEAPKETATAETVAPKVKKEIAAENLQTASFAVEGMTCEFGCAKTIQEELSDLDGVQNATIDFEKKTGTVTFDKTIQTPETLTKVVQATGDGKTYTVSNMKS</sequence>
<dbReference type="PROSITE" id="PS51257">
    <property type="entry name" value="PROKAR_LIPOPROTEIN"/>
    <property type="match status" value="1"/>
</dbReference>
<accession>A0A1H3FXP9</accession>
<dbReference type="InterPro" id="IPR036163">
    <property type="entry name" value="HMA_dom_sf"/>
</dbReference>